<comment type="caution">
    <text evidence="1">The sequence shown here is derived from an EMBL/GenBank/DDBJ whole genome shotgun (WGS) entry which is preliminary data.</text>
</comment>
<proteinExistence type="predicted"/>
<gene>
    <name evidence="1" type="ORF">B4N89_03390</name>
</gene>
<dbReference type="Proteomes" id="UP000190037">
    <property type="component" value="Unassembled WGS sequence"/>
</dbReference>
<sequence length="141" mass="14487">MTVDCAGRIATQAAPPVGYTVLLGDVALETDRRLQTSRTTGAESAHPLFAKSGLVVRGGTVVDLEVVPTPGHGAAIGWGNRDTTAGAIRVPDCTEGTTGTGEPAWVAFAGGFHVDRPGCVTLIVRSRGLRTRAHIPVGADC</sequence>
<organism evidence="1 2">
    <name type="scientific">Embleya scabrispora</name>
    <dbReference type="NCBI Taxonomy" id="159449"/>
    <lineage>
        <taxon>Bacteria</taxon>
        <taxon>Bacillati</taxon>
        <taxon>Actinomycetota</taxon>
        <taxon>Actinomycetes</taxon>
        <taxon>Kitasatosporales</taxon>
        <taxon>Streptomycetaceae</taxon>
        <taxon>Embleya</taxon>
    </lineage>
</organism>
<dbReference type="AlphaFoldDB" id="A0A1T3NTV3"/>
<name>A0A1T3NTV3_9ACTN</name>
<protein>
    <submittedName>
        <fullName evidence="1">Uncharacterized protein</fullName>
    </submittedName>
</protein>
<evidence type="ECO:0000313" key="2">
    <source>
        <dbReference type="Proteomes" id="UP000190037"/>
    </source>
</evidence>
<accession>A0A1T3NTV3</accession>
<dbReference type="EMBL" id="MWQN01000001">
    <property type="protein sequence ID" value="OPC80120.1"/>
    <property type="molecule type" value="Genomic_DNA"/>
</dbReference>
<evidence type="ECO:0000313" key="1">
    <source>
        <dbReference type="EMBL" id="OPC80120.1"/>
    </source>
</evidence>
<dbReference type="STRING" id="159449.B4N89_03390"/>
<reference evidence="1 2" key="1">
    <citation type="submission" date="2017-03" db="EMBL/GenBank/DDBJ databases">
        <title>Draft genome sequence of Streptomyces scabrisporus NF3, endophyte isolated from Amphipterygium adstringens.</title>
        <authorList>
            <person name="Vazquez M."/>
            <person name="Ceapa C.D."/>
            <person name="Rodriguez Luna D."/>
            <person name="Sanchez Esquivel S."/>
        </authorList>
    </citation>
    <scope>NUCLEOTIDE SEQUENCE [LARGE SCALE GENOMIC DNA]</scope>
    <source>
        <strain evidence="1 2">NF3</strain>
    </source>
</reference>
<keyword evidence="2" id="KW-1185">Reference proteome</keyword>